<evidence type="ECO:0000256" key="2">
    <source>
        <dbReference type="SAM" id="Phobius"/>
    </source>
</evidence>
<feature type="compositionally biased region" description="Low complexity" evidence="1">
    <location>
        <begin position="48"/>
        <end position="59"/>
    </location>
</feature>
<evidence type="ECO:0000256" key="1">
    <source>
        <dbReference type="SAM" id="MobiDB-lite"/>
    </source>
</evidence>
<keyword evidence="2" id="KW-1133">Transmembrane helix</keyword>
<feature type="transmembrane region" description="Helical" evidence="2">
    <location>
        <begin position="18"/>
        <end position="40"/>
    </location>
</feature>
<evidence type="ECO:0008006" key="5">
    <source>
        <dbReference type="Google" id="ProtNLM"/>
    </source>
</evidence>
<proteinExistence type="predicted"/>
<dbReference type="EMBL" id="CP096566">
    <property type="protein sequence ID" value="UPU46417.1"/>
    <property type="molecule type" value="Genomic_DNA"/>
</dbReference>
<sequence>MIPTDAPDRLATLPMPPLVAFTILVVGSVAACALMMWVLIMRRRSSGRRTTLSPRGRPSGMASTRTTLSRPELVMPDPIEGDKS</sequence>
<evidence type="ECO:0000313" key="3">
    <source>
        <dbReference type="EMBL" id="UPU46417.1"/>
    </source>
</evidence>
<dbReference type="AlphaFoldDB" id="A0AB38RMJ0"/>
<accession>A0AB38RMJ0</accession>
<organism evidence="3 4">
    <name type="scientific">Rhodococcus qingshengii JCM 15477</name>
    <dbReference type="NCBI Taxonomy" id="1303681"/>
    <lineage>
        <taxon>Bacteria</taxon>
        <taxon>Bacillati</taxon>
        <taxon>Actinomycetota</taxon>
        <taxon>Actinomycetes</taxon>
        <taxon>Mycobacteriales</taxon>
        <taxon>Nocardiaceae</taxon>
        <taxon>Rhodococcus</taxon>
        <taxon>Rhodococcus erythropolis group</taxon>
    </lineage>
</organism>
<protein>
    <recommendedName>
        <fullName evidence="5">Transmembrane protein</fullName>
    </recommendedName>
</protein>
<dbReference type="RefSeq" id="WP_064074505.1">
    <property type="nucleotide sequence ID" value="NZ_CP096566.1"/>
</dbReference>
<keyword evidence="4" id="KW-1185">Reference proteome</keyword>
<keyword evidence="2" id="KW-0812">Transmembrane</keyword>
<name>A0AB38RMJ0_RHOSG</name>
<reference evidence="4" key="1">
    <citation type="journal article" date="2022" name="Environ. Microbiol.">
        <title>Functional analysis, diversity, and distribution of carbendazim hydrolases MheI and CbmA, responsible for the initial step in carbendazim degradation.</title>
        <authorList>
            <person name="Zhang M."/>
            <person name="Bai X."/>
            <person name="Li Q."/>
            <person name="Zhang L."/>
            <person name="Zhu Q."/>
            <person name="Gao S."/>
            <person name="Ke Z."/>
            <person name="Jiang M."/>
            <person name="Hu J."/>
            <person name="Qiu J."/>
            <person name="Hong Q."/>
        </authorList>
    </citation>
    <scope>NUCLEOTIDE SEQUENCE [LARGE SCALE GENOMIC DNA]</scope>
    <source>
        <strain evidence="4">djl-6</strain>
    </source>
</reference>
<dbReference type="Proteomes" id="UP000831484">
    <property type="component" value="Plasmid pdjl-6-3"/>
</dbReference>
<geneLocation type="plasmid" evidence="3 4">
    <name>pdjl-6-3</name>
</geneLocation>
<keyword evidence="3" id="KW-0614">Plasmid</keyword>
<keyword evidence="2" id="KW-0472">Membrane</keyword>
<gene>
    <name evidence="3" type="ORF">M0639_30705</name>
</gene>
<feature type="region of interest" description="Disordered" evidence="1">
    <location>
        <begin position="47"/>
        <end position="84"/>
    </location>
</feature>
<evidence type="ECO:0000313" key="4">
    <source>
        <dbReference type="Proteomes" id="UP000831484"/>
    </source>
</evidence>